<evidence type="ECO:0000256" key="1">
    <source>
        <dbReference type="SAM" id="MobiDB-lite"/>
    </source>
</evidence>
<dbReference type="Gene3D" id="1.10.287.3160">
    <property type="match status" value="1"/>
</dbReference>
<keyword evidence="2" id="KW-1185">Reference proteome</keyword>
<feature type="region of interest" description="Disordered" evidence="1">
    <location>
        <begin position="1"/>
        <end position="57"/>
    </location>
</feature>
<feature type="compositionally biased region" description="Basic residues" evidence="1">
    <location>
        <begin position="378"/>
        <end position="387"/>
    </location>
</feature>
<dbReference type="RefSeq" id="XP_013888234.1">
    <property type="nucleotide sequence ID" value="XM_014032780.1"/>
</dbReference>
<evidence type="ECO:0000313" key="2">
    <source>
        <dbReference type="Proteomes" id="UP000192220"/>
    </source>
</evidence>
<name>A0A2I4D7M4_AUSLI</name>
<protein>
    <submittedName>
        <fullName evidence="3">Uncharacterized protein LOC106535711</fullName>
    </submittedName>
</protein>
<feature type="region of interest" description="Disordered" evidence="1">
    <location>
        <begin position="314"/>
        <end position="387"/>
    </location>
</feature>
<dbReference type="Proteomes" id="UP000192220">
    <property type="component" value="Unplaced"/>
</dbReference>
<feature type="compositionally biased region" description="Low complexity" evidence="1">
    <location>
        <begin position="43"/>
        <end position="54"/>
    </location>
</feature>
<dbReference type="GeneID" id="106535711"/>
<gene>
    <name evidence="3" type="primary">LOC106535711</name>
</gene>
<dbReference type="OrthoDB" id="8948664at2759"/>
<proteinExistence type="predicted"/>
<dbReference type="KEGG" id="alim:106535711"/>
<reference evidence="3" key="1">
    <citation type="submission" date="2025-08" db="UniProtKB">
        <authorList>
            <consortium name="RefSeq"/>
        </authorList>
    </citation>
    <scope>IDENTIFICATION</scope>
    <source>
        <strain evidence="3">Quisiro</strain>
    </source>
</reference>
<sequence>MEGLADEEEEASQFHLDPHQGGEDVLDIGLDIHGLSEDDDESGPSPEAPAAAGADQDTSFLSLCRRAAQKLEVEWPAPPPAQKPSRLTGFFLPTEPTTVKNRLPMFPDFVSELTSCWTRPLSTRVTVPGYGPYLDLEGAEKAGLVNMPPMEPSLAAYLAPSHNHGVSGPTTLPSKPCRFSAAQLEKIYKAQATATRGLSSISMLQTYQAMALAELGAQVPAESPLLPLLNEIRLTADYILRASRGVALSLGRGMASTVVAQRHLWLTLSDVPDRDRATYLDEPVMAAGLFGQSLDVIQAKFELRKKQAEALRCIIPRRDSKPKTSTQKPAAQPPPAKRTVLPGSLGSQPPQPHHHGQPPRQSAWSKGPPPPGAQKGATPRRKKTQSS</sequence>
<evidence type="ECO:0000313" key="3">
    <source>
        <dbReference type="RefSeq" id="XP_013888234.1"/>
    </source>
</evidence>
<organism evidence="2 3">
    <name type="scientific">Austrofundulus limnaeus</name>
    <name type="common">Annual killifish</name>
    <dbReference type="NCBI Taxonomy" id="52670"/>
    <lineage>
        <taxon>Eukaryota</taxon>
        <taxon>Metazoa</taxon>
        <taxon>Chordata</taxon>
        <taxon>Craniata</taxon>
        <taxon>Vertebrata</taxon>
        <taxon>Euteleostomi</taxon>
        <taxon>Actinopterygii</taxon>
        <taxon>Neopterygii</taxon>
        <taxon>Teleostei</taxon>
        <taxon>Neoteleostei</taxon>
        <taxon>Acanthomorphata</taxon>
        <taxon>Ovalentaria</taxon>
        <taxon>Atherinomorphae</taxon>
        <taxon>Cyprinodontiformes</taxon>
        <taxon>Rivulidae</taxon>
        <taxon>Austrofundulus</taxon>
    </lineage>
</organism>
<feature type="compositionally biased region" description="Acidic residues" evidence="1">
    <location>
        <begin position="1"/>
        <end position="11"/>
    </location>
</feature>
<dbReference type="InParanoid" id="A0A2I4D7M4"/>
<dbReference type="AlphaFoldDB" id="A0A2I4D7M4"/>
<dbReference type="STRING" id="52670.A0A2I4D7M4"/>
<accession>A0A2I4D7M4</accession>